<name>A0ACC2MRD9_PERAE</name>
<keyword evidence="2" id="KW-1185">Reference proteome</keyword>
<protein>
    <submittedName>
        <fullName evidence="1">Uncharacterized protein</fullName>
    </submittedName>
</protein>
<organism evidence="1 2">
    <name type="scientific">Persea americana</name>
    <name type="common">Avocado</name>
    <dbReference type="NCBI Taxonomy" id="3435"/>
    <lineage>
        <taxon>Eukaryota</taxon>
        <taxon>Viridiplantae</taxon>
        <taxon>Streptophyta</taxon>
        <taxon>Embryophyta</taxon>
        <taxon>Tracheophyta</taxon>
        <taxon>Spermatophyta</taxon>
        <taxon>Magnoliopsida</taxon>
        <taxon>Magnoliidae</taxon>
        <taxon>Laurales</taxon>
        <taxon>Lauraceae</taxon>
        <taxon>Persea</taxon>
    </lineage>
</organism>
<accession>A0ACC2MRD9</accession>
<gene>
    <name evidence="1" type="ORF">MRB53_001282</name>
</gene>
<comment type="caution">
    <text evidence="1">The sequence shown here is derived from an EMBL/GenBank/DDBJ whole genome shotgun (WGS) entry which is preliminary data.</text>
</comment>
<dbReference type="EMBL" id="CM056809">
    <property type="protein sequence ID" value="KAJ8648259.1"/>
    <property type="molecule type" value="Genomic_DNA"/>
</dbReference>
<evidence type="ECO:0000313" key="1">
    <source>
        <dbReference type="EMBL" id="KAJ8648259.1"/>
    </source>
</evidence>
<reference evidence="1 2" key="1">
    <citation type="journal article" date="2022" name="Hortic Res">
        <title>A haplotype resolved chromosomal level avocado genome allows analysis of novel avocado genes.</title>
        <authorList>
            <person name="Nath O."/>
            <person name="Fletcher S.J."/>
            <person name="Hayward A."/>
            <person name="Shaw L.M."/>
            <person name="Masouleh A.K."/>
            <person name="Furtado A."/>
            <person name="Henry R.J."/>
            <person name="Mitter N."/>
        </authorList>
    </citation>
    <scope>NUCLEOTIDE SEQUENCE [LARGE SCALE GENOMIC DNA]</scope>
    <source>
        <strain evidence="2">cv. Hass</strain>
    </source>
</reference>
<evidence type="ECO:0000313" key="2">
    <source>
        <dbReference type="Proteomes" id="UP001234297"/>
    </source>
</evidence>
<dbReference type="Proteomes" id="UP001234297">
    <property type="component" value="Chromosome 1"/>
</dbReference>
<proteinExistence type="predicted"/>
<sequence>MAEKPSSLVLSAILLYLLLTTIQIGYTFGLASEPSRASLSTIRPNAASISAPETLDPTRFGKIGFERVLISTNSTIPKRNALFSGNSTIRSGNRTFELGFFSVDGGSSWYMGIWYAAVTIRTYVWVANRNDPVLDIGSAVVELTEIGRLRIAGSGNRTVWETSNGERAVEVTLLESGNLVLLSAEGETVWQSFDSPADTWLPSMHVTCGRTTITSWRSSADPSPGNYALRLRPPQCGQFELVHTGTGRSYWSTGDWNGEAFADVPEMTVPYIYSFRFEKPNTPAASFVYTEKYPTAVYGQLPPLTRFAVDSSGLLKQFTWSPQTENWNMFWSRPENPCHVYGLCGKLGFCRGSAVGVNVGVQSLAPCKCLDGFRPENLSAWRYGDFSGGCRRADNSECSMDDGFVNVGPVAFEGDVFRLPVSGGIEQRFCEESCLKNCSCLGLNYNPKTGNCKNLYGNLLNLLNQTSKSTDQEDFYVRVEKGGLRKKKKPKNAVLIGATCGAAATVLAFLGLLGIWKRRKRRGNEEEEGIFPVTNLKVSDFGLAKLVGRDFSRVMTTMRGTWGYVAPEWISGVAITAKADVYSYGMTLLETLGGRRNVEAQWSGEGAERGGAQAGEDKWFFPPWAAKHIIEGNVANVVDPRLGGEYNQAEVERAALVAVWCIQDEEGARPTMGVVVKMLEGTVEVAIPPAPQLLQALVAGDSFPKGGIVSNSNHQSSWRSGVCSYDGMSEVGSLGSSVGRNLPQPS</sequence>